<dbReference type="PANTHER" id="PTHR31286:SF90">
    <property type="entry name" value="DUF4283 DOMAIN-CONTAINING PROTEIN"/>
    <property type="match status" value="1"/>
</dbReference>
<organism evidence="2">
    <name type="scientific">Brassica cretica</name>
    <name type="common">Mustard</name>
    <dbReference type="NCBI Taxonomy" id="69181"/>
    <lineage>
        <taxon>Eukaryota</taxon>
        <taxon>Viridiplantae</taxon>
        <taxon>Streptophyta</taxon>
        <taxon>Embryophyta</taxon>
        <taxon>Tracheophyta</taxon>
        <taxon>Spermatophyta</taxon>
        <taxon>Magnoliopsida</taxon>
        <taxon>eudicotyledons</taxon>
        <taxon>Gunneridae</taxon>
        <taxon>Pentapetalae</taxon>
        <taxon>rosids</taxon>
        <taxon>malvids</taxon>
        <taxon>Brassicales</taxon>
        <taxon>Brassicaceae</taxon>
        <taxon>Brassiceae</taxon>
        <taxon>Brassica</taxon>
    </lineage>
</organism>
<sequence length="787" mass="88494">MPQSTLGYVNFNKQSHREGHRARDHPDCTTTSLLAVSENRKTASFTPSHCRIDDQDTATINTQEQAPKKLSANQMVINGKEIDFEELKMQAYQASILKEELCEKLNLCGFGRDRCSSTVTAVFDSINSPTSVLDIALRETWSSLPIDVLLLAFSNYTEVEVRPGVDLIGPVLPLPVLLTLHELRNGCVNLEQQELFSPDAEFAERCNQISKAASEMANSGAGETTIPLDDDMWLSQKEKKRFIAYSPITKTNDSEELTKFVSKVCRKDSMMKLLVEEDQGLRLCKSVDKTLRRLAPVTVSESGRPCVLIPDRVFQKGAEMHKDFIVCYFNGCPPPFNHTQKVLNHLWGKGTRVEIHSNPHTRSMLVRIPSDYLRQKILEKRVWYVGDSTTSPPLESVQIWAHLKGIPLDLRHSEGYNLIAGLVGEPKETDDFTLNLVSLTMSHVKVDVDLTKPLPSVVEYTRQSGEVVEVSVSYPWVPPTCSHCNELGHITKNCLQLPKPAKQNTAHRKGKEPEANVIVPEKDGSSTFVEEASVAPPACTAVLASSSSLPPDPPPWSCNSPNRQSLARSSPFVYTAIYASNEAEERTDLWVKLLNTSNTFSINQVPWIMGGDFNQVMHFSEHSNPEVNCLSSRMVEFKDCLTQIGLYDLRYQGPFFTWTNKQPDSPVAKKLDRLLINSQVLNLFPNCSSFFLPALTSDHSPCILDLAYKTPTHGTRPFKFYNYLTKHPNFLQVVDDAWTQAGSIAWNLTVLCWKQKQIKRELKALNREHFSLIQMRVSEANQLLQTV</sequence>
<dbReference type="InterPro" id="IPR025558">
    <property type="entry name" value="DUF4283"/>
</dbReference>
<feature type="domain" description="DUF4283" evidence="1">
    <location>
        <begin position="318"/>
        <end position="388"/>
    </location>
</feature>
<dbReference type="Gene3D" id="3.60.10.10">
    <property type="entry name" value="Endonuclease/exonuclease/phosphatase"/>
    <property type="match status" value="1"/>
</dbReference>
<reference evidence="2" key="1">
    <citation type="submission" date="2019-12" db="EMBL/GenBank/DDBJ databases">
        <title>Genome sequencing and annotation of Brassica cretica.</title>
        <authorList>
            <person name="Studholme D.J."/>
            <person name="Sarris P.F."/>
        </authorList>
    </citation>
    <scope>NUCLEOTIDE SEQUENCE</scope>
    <source>
        <strain evidence="2">PFS-102/07</strain>
        <tissue evidence="2">Leaf</tissue>
    </source>
</reference>
<protein>
    <recommendedName>
        <fullName evidence="1">DUF4283 domain-containing protein</fullName>
    </recommendedName>
</protein>
<dbReference type="AlphaFoldDB" id="A0A8S9GTG9"/>
<dbReference type="Pfam" id="PF14111">
    <property type="entry name" value="DUF4283"/>
    <property type="match status" value="1"/>
</dbReference>
<dbReference type="InterPro" id="IPR036691">
    <property type="entry name" value="Endo/exonu/phosph_ase_sf"/>
</dbReference>
<dbReference type="PANTHER" id="PTHR31286">
    <property type="entry name" value="GLYCINE-RICH CELL WALL STRUCTURAL PROTEIN 1.8-LIKE"/>
    <property type="match status" value="1"/>
</dbReference>
<gene>
    <name evidence="2" type="ORF">F2Q70_00023074</name>
</gene>
<proteinExistence type="predicted"/>
<dbReference type="EMBL" id="QGKY02001925">
    <property type="protein sequence ID" value="KAF2547984.1"/>
    <property type="molecule type" value="Genomic_DNA"/>
</dbReference>
<dbReference type="InterPro" id="IPR040256">
    <property type="entry name" value="At4g02000-like"/>
</dbReference>
<accession>A0A8S9GTG9</accession>
<dbReference type="SUPFAM" id="SSF56219">
    <property type="entry name" value="DNase I-like"/>
    <property type="match status" value="1"/>
</dbReference>
<comment type="caution">
    <text evidence="2">The sequence shown here is derived from an EMBL/GenBank/DDBJ whole genome shotgun (WGS) entry which is preliminary data.</text>
</comment>
<evidence type="ECO:0000259" key="1">
    <source>
        <dbReference type="Pfam" id="PF14111"/>
    </source>
</evidence>
<name>A0A8S9GTG9_BRACR</name>
<evidence type="ECO:0000313" key="2">
    <source>
        <dbReference type="EMBL" id="KAF2547984.1"/>
    </source>
</evidence>